<feature type="region of interest" description="Disordered" evidence="1">
    <location>
        <begin position="55"/>
        <end position="83"/>
    </location>
</feature>
<protein>
    <submittedName>
        <fullName evidence="5">Wsv510</fullName>
    </submittedName>
</protein>
<name>A0A2U9GEB7_WSSV</name>
<organism evidence="5">
    <name type="scientific">White spot syndrome virus</name>
    <name type="common">WSSV</name>
    <name type="synonym">White spot bacilliform virus</name>
    <dbReference type="NCBI Taxonomy" id="92652"/>
    <lineage>
        <taxon>Viruses</taxon>
        <taxon>Viruses incertae sedis</taxon>
        <taxon>Naldaviricetes</taxon>
        <taxon>Nimaviridae</taxon>
        <taxon>Whispovirus</taxon>
        <taxon>White spot syndrome virus</taxon>
    </lineage>
</organism>
<dbReference type="EMBL" id="MG432474">
    <property type="protein sequence ID" value="AWQ60607.1"/>
    <property type="molecule type" value="Genomic_DNA"/>
</dbReference>
<evidence type="ECO:0000313" key="8">
    <source>
        <dbReference type="EMBL" id="AWQ63134.1"/>
    </source>
</evidence>
<sequence>MLPQKNKGFLFEMCIKSPQLHHPDMTAVPVWSLPFLTEISPCCAEPMEMVPFTLPQKKESDTSLRTTTERGTWMNVGPDWSCP</sequence>
<evidence type="ECO:0000313" key="6">
    <source>
        <dbReference type="EMBL" id="AWQ62296.1"/>
    </source>
</evidence>
<evidence type="ECO:0000313" key="5">
    <source>
        <dbReference type="EMBL" id="AWQ61909.1"/>
    </source>
</evidence>
<reference evidence="5" key="1">
    <citation type="submission" date="2017-11" db="EMBL/GenBank/DDBJ databases">
        <authorList>
            <person name="Parrilla Taylor D.P."/>
            <person name="Vibanco-Perez N."/>
            <person name="Duran-Avelar Md.J."/>
            <person name="Gomez-Gil B."/>
            <person name="Llera-Herrera R."/>
            <person name="Vazquez-Juarez R."/>
        </authorList>
    </citation>
    <scope>NUCLEOTIDE SEQUENCE</scope>
    <source>
        <strain evidence="2">AC1</strain>
        <strain evidence="3">ACF2</strain>
        <strain evidence="4">ACF4</strain>
        <strain evidence="5">DVI</strain>
        <strain evidence="6">GVE05</strain>
        <strain evidence="7">JP</strain>
        <strain evidence="9">LC1</strain>
        <strain evidence="8">LC10</strain>
        <strain evidence="10">LG</strain>
    </source>
</reference>
<dbReference type="EMBL" id="MG432478">
    <property type="protein sequence ID" value="AWQ62296.1"/>
    <property type="molecule type" value="Genomic_DNA"/>
</dbReference>
<accession>A0A2U9GEB7</accession>
<dbReference type="EMBL" id="MG432479">
    <property type="protein sequence ID" value="AWQ62722.1"/>
    <property type="molecule type" value="Genomic_DNA"/>
</dbReference>
<dbReference type="EMBL" id="MG432477">
    <property type="protein sequence ID" value="AWQ61909.1"/>
    <property type="molecule type" value="Genomic_DNA"/>
</dbReference>
<evidence type="ECO:0000313" key="7">
    <source>
        <dbReference type="EMBL" id="AWQ62722.1"/>
    </source>
</evidence>
<proteinExistence type="predicted"/>
<evidence type="ECO:0000313" key="3">
    <source>
        <dbReference type="EMBL" id="AWQ61044.1"/>
    </source>
</evidence>
<reference evidence="5" key="2">
    <citation type="journal article" name="FEMS Microbiol. Lett.">
        <title>Molecular variability and genetic structure of white spot syndrome virus strains from northwest Mexico based on the analysis of genomes.</title>
        <authorList>
            <person name="Parrilla-Taylor D.P."/>
            <person name="Vibanco-Perez N."/>
            <person name="Duran-Avelar M.J."/>
            <person name="Gomez-Gil B."/>
            <person name="Llera-Herrera R."/>
            <person name="Vazquez-Juarez R."/>
        </authorList>
    </citation>
    <scope>NUCLEOTIDE SEQUENCE</scope>
    <source>
        <strain evidence="2">AC1</strain>
        <strain evidence="3">ACF2</strain>
        <strain evidence="4">ACF4</strain>
        <strain evidence="5">DVI</strain>
        <strain evidence="6">GVE05</strain>
        <strain evidence="7">JP</strain>
        <strain evidence="9">LC1</strain>
        <strain evidence="8">LC10</strain>
        <strain evidence="10">LG</strain>
    </source>
</reference>
<evidence type="ECO:0000313" key="2">
    <source>
        <dbReference type="EMBL" id="AWQ60607.1"/>
    </source>
</evidence>
<evidence type="ECO:0000313" key="10">
    <source>
        <dbReference type="EMBL" id="AWQ63957.1"/>
    </source>
</evidence>
<dbReference type="EMBL" id="MG432480">
    <property type="protein sequence ID" value="AWQ63134.1"/>
    <property type="molecule type" value="Genomic_DNA"/>
</dbReference>
<evidence type="ECO:0000313" key="9">
    <source>
        <dbReference type="EMBL" id="AWQ63574.1"/>
    </source>
</evidence>
<dbReference type="EMBL" id="MG432482">
    <property type="protein sequence ID" value="AWQ63957.1"/>
    <property type="molecule type" value="Genomic_DNA"/>
</dbReference>
<gene>
    <name evidence="5" type="primary">511</name>
</gene>
<dbReference type="EMBL" id="MG432475">
    <property type="protein sequence ID" value="AWQ61044.1"/>
    <property type="molecule type" value="Genomic_DNA"/>
</dbReference>
<dbReference type="EMBL" id="MG432476">
    <property type="protein sequence ID" value="AWQ61439.1"/>
    <property type="molecule type" value="Genomic_DNA"/>
</dbReference>
<organismHost>
    <name type="scientific">Crustacea</name>
    <name type="common">crustaceans</name>
    <dbReference type="NCBI Taxonomy" id="6657"/>
</organismHost>
<evidence type="ECO:0000313" key="4">
    <source>
        <dbReference type="EMBL" id="AWQ61439.1"/>
    </source>
</evidence>
<evidence type="ECO:0000256" key="1">
    <source>
        <dbReference type="SAM" id="MobiDB-lite"/>
    </source>
</evidence>
<dbReference type="EMBL" id="MG432481">
    <property type="protein sequence ID" value="AWQ63574.1"/>
    <property type="molecule type" value="Genomic_DNA"/>
</dbReference>